<dbReference type="Pfam" id="PF00842">
    <property type="entry name" value="Ala_racemase_C"/>
    <property type="match status" value="1"/>
</dbReference>
<feature type="binding site" evidence="4 6">
    <location>
        <position position="324"/>
    </location>
    <ligand>
        <name>substrate</name>
    </ligand>
</feature>
<dbReference type="GO" id="GO:0008784">
    <property type="term" value="F:alanine racemase activity"/>
    <property type="evidence" value="ECO:0007669"/>
    <property type="project" value="UniProtKB-UniRule"/>
</dbReference>
<evidence type="ECO:0000256" key="3">
    <source>
        <dbReference type="ARBA" id="ARBA00023235"/>
    </source>
</evidence>
<feature type="modified residue" description="N6-(pyridoxal phosphate)lysine" evidence="4 5">
    <location>
        <position position="47"/>
    </location>
</feature>
<feature type="domain" description="Alanine racemase C-terminal" evidence="7">
    <location>
        <begin position="254"/>
        <end position="379"/>
    </location>
</feature>
<dbReference type="InterPro" id="IPR020622">
    <property type="entry name" value="Ala_racemase_pyridoxalP-BS"/>
</dbReference>
<keyword evidence="2 4" id="KW-0663">Pyridoxal phosphate</keyword>
<feature type="active site" description="Proton acceptor; specific for L-alanine" evidence="4">
    <location>
        <position position="275"/>
    </location>
</feature>
<dbReference type="GO" id="GO:0009252">
    <property type="term" value="P:peptidoglycan biosynthetic process"/>
    <property type="evidence" value="ECO:0007669"/>
    <property type="project" value="TreeGrafter"/>
</dbReference>
<dbReference type="SUPFAM" id="SSF51419">
    <property type="entry name" value="PLP-binding barrel"/>
    <property type="match status" value="1"/>
</dbReference>
<evidence type="ECO:0000256" key="2">
    <source>
        <dbReference type="ARBA" id="ARBA00022898"/>
    </source>
</evidence>
<sequence>MDLFDDFSVVPAHRPTWAEIKLENLLFNLEQIKKAVGPEARIMGVVKADAYGHGVDVAELLQDEGVPWLGVAFLDEAIALRQKGIDRCDLFILGYTGADQIPELVEWDVTPGVYQLEFAQALSDYCVANGSVHPVHIKVDTGMGRIGFRWDEAVEAVLKIAEMPGIRIEGLYTHFATADEGDKDFTHLQLMRYAQVVKALSDKGVEIPLKHVENSAAIIDFDKTVFNMVRPGIILYGHYPSDEVKKEKLGLKPVMSFKTRIVHIKTIHAGDSVSYGRKFTAECDRKIATLPVGYADGYSRMLSGKGAEVLINGHRAPVVGNICMDQCMVDITGLEGVSLYDEVELFGENLPAEELAEKLGTISYELLCMVNKRVPRIYDFMGEKHLEVEILNDGFFGGL</sequence>
<dbReference type="PANTHER" id="PTHR30511">
    <property type="entry name" value="ALANINE RACEMASE"/>
    <property type="match status" value="1"/>
</dbReference>
<organism evidence="8 9">
    <name type="scientific">Eubacterium callanderi</name>
    <dbReference type="NCBI Taxonomy" id="53442"/>
    <lineage>
        <taxon>Bacteria</taxon>
        <taxon>Bacillati</taxon>
        <taxon>Bacillota</taxon>
        <taxon>Clostridia</taxon>
        <taxon>Eubacteriales</taxon>
        <taxon>Eubacteriaceae</taxon>
        <taxon>Eubacterium</taxon>
    </lineage>
</organism>
<dbReference type="CDD" id="cd00430">
    <property type="entry name" value="PLPDE_III_AR"/>
    <property type="match status" value="1"/>
</dbReference>
<dbReference type="GO" id="GO:0005829">
    <property type="term" value="C:cytosol"/>
    <property type="evidence" value="ECO:0007669"/>
    <property type="project" value="TreeGrafter"/>
</dbReference>
<dbReference type="PANTHER" id="PTHR30511:SF0">
    <property type="entry name" value="ALANINE RACEMASE, CATABOLIC-RELATED"/>
    <property type="match status" value="1"/>
</dbReference>
<dbReference type="RefSeq" id="WP_090414787.1">
    <property type="nucleotide sequence ID" value="NZ_CAJKZB010000013.1"/>
</dbReference>
<accession>A0A1I5QEH2</accession>
<dbReference type="SMART" id="SM01005">
    <property type="entry name" value="Ala_racemase_C"/>
    <property type="match status" value="1"/>
</dbReference>
<dbReference type="EC" id="5.1.1.1" evidence="4"/>
<dbReference type="SUPFAM" id="SSF50621">
    <property type="entry name" value="Alanine racemase C-terminal domain-like"/>
    <property type="match status" value="1"/>
</dbReference>
<comment type="catalytic activity">
    <reaction evidence="4">
        <text>L-alanine = D-alanine</text>
        <dbReference type="Rhea" id="RHEA:20249"/>
        <dbReference type="ChEBI" id="CHEBI:57416"/>
        <dbReference type="ChEBI" id="CHEBI:57972"/>
        <dbReference type="EC" id="5.1.1.1"/>
    </reaction>
</comment>
<keyword evidence="3 4" id="KW-0413">Isomerase</keyword>
<comment type="cofactor">
    <cofactor evidence="1 4 5">
        <name>pyridoxal 5'-phosphate</name>
        <dbReference type="ChEBI" id="CHEBI:597326"/>
    </cofactor>
</comment>
<evidence type="ECO:0000256" key="6">
    <source>
        <dbReference type="PIRSR" id="PIRSR600821-52"/>
    </source>
</evidence>
<dbReference type="EMBL" id="JACCKS010000012">
    <property type="protein sequence ID" value="NZA38725.1"/>
    <property type="molecule type" value="Genomic_DNA"/>
</dbReference>
<protein>
    <recommendedName>
        <fullName evidence="4">Alanine racemase</fullName>
        <ecNumber evidence="4">5.1.1.1</ecNumber>
    </recommendedName>
</protein>
<name>A0A1I5QEH2_9FIRM</name>
<gene>
    <name evidence="8" type="primary">alr</name>
    <name evidence="8" type="ORF">H0N91_11440</name>
</gene>
<dbReference type="GO" id="GO:0030632">
    <property type="term" value="P:D-alanine biosynthetic process"/>
    <property type="evidence" value="ECO:0007669"/>
    <property type="project" value="UniProtKB-UniRule"/>
</dbReference>
<dbReference type="Pfam" id="PF01168">
    <property type="entry name" value="Ala_racemase_N"/>
    <property type="match status" value="1"/>
</dbReference>
<comment type="similarity">
    <text evidence="4">Belongs to the alanine racemase family.</text>
</comment>
<dbReference type="Proteomes" id="UP000586254">
    <property type="component" value="Unassembled WGS sequence"/>
</dbReference>
<dbReference type="InterPro" id="IPR009006">
    <property type="entry name" value="Ala_racemase/Decarboxylase_C"/>
</dbReference>
<dbReference type="Gene3D" id="2.40.37.10">
    <property type="entry name" value="Lyase, Ornithine Decarboxylase, Chain A, domain 1"/>
    <property type="match status" value="1"/>
</dbReference>
<dbReference type="AlphaFoldDB" id="A0A1I5QEH2"/>
<evidence type="ECO:0000313" key="9">
    <source>
        <dbReference type="Proteomes" id="UP000586254"/>
    </source>
</evidence>
<dbReference type="InterPro" id="IPR029066">
    <property type="entry name" value="PLP-binding_barrel"/>
</dbReference>
<feature type="active site" description="Proton acceptor; specific for D-alanine" evidence="4">
    <location>
        <position position="47"/>
    </location>
</feature>
<comment type="function">
    <text evidence="4">Catalyzes the interconversion of L-alanine and D-alanine. May also act on other amino acids.</text>
</comment>
<proteinExistence type="inferred from homology"/>
<dbReference type="UniPathway" id="UPA00042">
    <property type="reaction ID" value="UER00497"/>
</dbReference>
<dbReference type="FunFam" id="3.20.20.10:FF:000002">
    <property type="entry name" value="Alanine racemase"/>
    <property type="match status" value="1"/>
</dbReference>
<dbReference type="HAMAP" id="MF_01201">
    <property type="entry name" value="Ala_racemase"/>
    <property type="match status" value="1"/>
</dbReference>
<dbReference type="Gene3D" id="3.20.20.10">
    <property type="entry name" value="Alanine racemase"/>
    <property type="match status" value="1"/>
</dbReference>
<comment type="caution">
    <text evidence="8">The sequence shown here is derived from an EMBL/GenBank/DDBJ whole genome shotgun (WGS) entry which is preliminary data.</text>
</comment>
<dbReference type="NCBIfam" id="TIGR00492">
    <property type="entry name" value="alr"/>
    <property type="match status" value="1"/>
</dbReference>
<dbReference type="InterPro" id="IPR011079">
    <property type="entry name" value="Ala_racemase_C"/>
</dbReference>
<evidence type="ECO:0000256" key="5">
    <source>
        <dbReference type="PIRSR" id="PIRSR600821-50"/>
    </source>
</evidence>
<evidence type="ECO:0000313" key="8">
    <source>
        <dbReference type="EMBL" id="NZA38725.1"/>
    </source>
</evidence>
<reference evidence="8 9" key="1">
    <citation type="submission" date="2020-07" db="EMBL/GenBank/DDBJ databases">
        <title>Organ Donor 1.</title>
        <authorList>
            <person name="Marsh A.J."/>
            <person name="Azcarate-Peril M.A."/>
        </authorList>
    </citation>
    <scope>NUCLEOTIDE SEQUENCE [LARGE SCALE GENOMIC DNA]</scope>
    <source>
        <strain evidence="8 9">AMC0717</strain>
    </source>
</reference>
<feature type="binding site" evidence="4 6">
    <location>
        <position position="145"/>
    </location>
    <ligand>
        <name>substrate</name>
    </ligand>
</feature>
<comment type="pathway">
    <text evidence="4">Amino-acid biosynthesis; D-alanine biosynthesis; D-alanine from L-alanine: step 1/1.</text>
</comment>
<evidence type="ECO:0000259" key="7">
    <source>
        <dbReference type="SMART" id="SM01005"/>
    </source>
</evidence>
<dbReference type="InterPro" id="IPR001608">
    <property type="entry name" value="Ala_racemase_N"/>
</dbReference>
<evidence type="ECO:0000256" key="1">
    <source>
        <dbReference type="ARBA" id="ARBA00001933"/>
    </source>
</evidence>
<dbReference type="GO" id="GO:0030170">
    <property type="term" value="F:pyridoxal phosphate binding"/>
    <property type="evidence" value="ECO:0007669"/>
    <property type="project" value="UniProtKB-UniRule"/>
</dbReference>
<evidence type="ECO:0000256" key="4">
    <source>
        <dbReference type="HAMAP-Rule" id="MF_01201"/>
    </source>
</evidence>
<dbReference type="PRINTS" id="PR00992">
    <property type="entry name" value="ALARACEMASE"/>
</dbReference>
<dbReference type="InterPro" id="IPR000821">
    <property type="entry name" value="Ala_racemase"/>
</dbReference>
<dbReference type="PROSITE" id="PS00395">
    <property type="entry name" value="ALANINE_RACEMASE"/>
    <property type="match status" value="1"/>
</dbReference>